<feature type="binding site" evidence="6">
    <location>
        <position position="431"/>
    </location>
    <ligand>
        <name>(S)-malate</name>
        <dbReference type="ChEBI" id="CHEBI:15589"/>
    </ligand>
</feature>
<feature type="binding site" evidence="7">
    <location>
        <position position="266"/>
    </location>
    <ligand>
        <name>a divalent metal cation</name>
        <dbReference type="ChEBI" id="CHEBI:60240"/>
    </ligand>
</feature>
<dbReference type="Gene3D" id="3.40.50.10380">
    <property type="entry name" value="Malic enzyme, N-terminal domain"/>
    <property type="match status" value="1"/>
</dbReference>
<sequence>MSSMDRSEEMNRKCGTVLGNCLSKCTRPVQRHVSKIPTIQAVDIMRDPRLNKGTGFPLEERQILGIHGLLPPTLGNQELQAQRVMRQLSSKDSDLHKYLDLMALLQRNERLFYRLLVDNLVNLMPIVYTPTVGKACQKYGEIFTSPKGLFISIKDKGHVDQLVGNWPEPNIKVVVMTDGERILGLGDLGCQGMGIPVGKLALCTACAGIDPAACLPIQIDELLDDPFYVGIREKRVRGEEYYELIDETIQALRDRFGKNTLIQFEDFGNHNAFYFLEKYRSKICTFNDDIQGTAAVAVAGIIASLRLSEKERLADNTFVFLGAGEAAIGISDLLVLAMMEEDLTENEARERISLIDSKGLVVKDRSVGGLTATKLRYARETGYIDNLLDVVKTVKPSVLIGVAAVPGSFNEDVCRTMASNNERPVILALSNPTSKSECTAEQAYTWTEGKCVFASGSPFSPVTLQDGREFIPGQGNNCYIFPGVALGTIVCGAQRVSEGIFLEAAKSLASQVTDEQLSKGCIYPPLTDIREVSVKIAAKVAEHAYKTGLATVVPEPKDKIRMISEGLYSPEYVSFVPKTFAW</sequence>
<comment type="similarity">
    <text evidence="2 8">Belongs to the malic enzymes family.</text>
</comment>
<dbReference type="SMART" id="SM00919">
    <property type="entry name" value="Malic_M"/>
    <property type="match status" value="1"/>
</dbReference>
<dbReference type="FunFam" id="3.40.50.720:FF:000060">
    <property type="entry name" value="Malic enzyme"/>
    <property type="match status" value="1"/>
</dbReference>
<name>A0A6S7FLU6_PARCT</name>
<proteinExistence type="inferred from homology"/>
<comment type="cofactor">
    <cofactor evidence="1">
        <name>Mn(2+)</name>
        <dbReference type="ChEBI" id="CHEBI:29035"/>
    </cofactor>
</comment>
<dbReference type="GO" id="GO:0004473">
    <property type="term" value="F:malate dehydrogenase (decarboxylating) (NADP+) activity"/>
    <property type="evidence" value="ECO:0007669"/>
    <property type="project" value="TreeGrafter"/>
</dbReference>
<dbReference type="CDD" id="cd05312">
    <property type="entry name" value="NAD_bind_1_malic_enz"/>
    <property type="match status" value="1"/>
</dbReference>
<dbReference type="EMBL" id="CACRXK020000324">
    <property type="protein sequence ID" value="CAB3980794.1"/>
    <property type="molecule type" value="Genomic_DNA"/>
</dbReference>
<dbReference type="AlphaFoldDB" id="A0A6S7FLU6"/>
<dbReference type="NCBIfam" id="NF010052">
    <property type="entry name" value="PRK13529.1"/>
    <property type="match status" value="1"/>
</dbReference>
<evidence type="ECO:0000256" key="8">
    <source>
        <dbReference type="RuleBase" id="RU003426"/>
    </source>
</evidence>
<organism evidence="9 10">
    <name type="scientific">Paramuricea clavata</name>
    <name type="common">Red gorgonian</name>
    <name type="synonym">Violescent sea-whip</name>
    <dbReference type="NCBI Taxonomy" id="317549"/>
    <lineage>
        <taxon>Eukaryota</taxon>
        <taxon>Metazoa</taxon>
        <taxon>Cnidaria</taxon>
        <taxon>Anthozoa</taxon>
        <taxon>Octocorallia</taxon>
        <taxon>Malacalcyonacea</taxon>
        <taxon>Plexauridae</taxon>
        <taxon>Paramuricea</taxon>
    </lineage>
</organism>
<feature type="binding site" evidence="6">
    <location>
        <position position="476"/>
    </location>
    <ligand>
        <name>(S)-malate</name>
        <dbReference type="ChEBI" id="CHEBI:15589"/>
    </ligand>
</feature>
<feature type="binding site" evidence="7">
    <location>
        <position position="289"/>
    </location>
    <ligand>
        <name>a divalent metal cation</name>
        <dbReference type="ChEBI" id="CHEBI:60240"/>
    </ligand>
</feature>
<dbReference type="GO" id="GO:0046872">
    <property type="term" value="F:metal ion binding"/>
    <property type="evidence" value="ECO:0007669"/>
    <property type="project" value="UniProtKB-KW"/>
</dbReference>
<evidence type="ECO:0000256" key="5">
    <source>
        <dbReference type="PIRSR" id="PIRSR000106-1"/>
    </source>
</evidence>
<evidence type="ECO:0000256" key="7">
    <source>
        <dbReference type="PIRSR" id="PIRSR000106-3"/>
    </source>
</evidence>
<feature type="binding site" evidence="7">
    <location>
        <position position="265"/>
    </location>
    <ligand>
        <name>a divalent metal cation</name>
        <dbReference type="ChEBI" id="CHEBI:60240"/>
    </ligand>
</feature>
<keyword evidence="10" id="KW-1185">Reference proteome</keyword>
<dbReference type="InterPro" id="IPR015884">
    <property type="entry name" value="Malic_enzyme_CS"/>
</dbReference>
<dbReference type="PANTHER" id="PTHR23406">
    <property type="entry name" value="MALIC ENZYME-RELATED"/>
    <property type="match status" value="1"/>
</dbReference>
<dbReference type="PRINTS" id="PR00072">
    <property type="entry name" value="MALOXRDTASE"/>
</dbReference>
<dbReference type="InterPro" id="IPR036291">
    <property type="entry name" value="NAD(P)-bd_dom_sf"/>
</dbReference>
<feature type="active site" description="Proton donor" evidence="5">
    <location>
        <position position="128"/>
    </location>
</feature>
<dbReference type="GO" id="GO:0051287">
    <property type="term" value="F:NAD binding"/>
    <property type="evidence" value="ECO:0007669"/>
    <property type="project" value="InterPro"/>
</dbReference>
<comment type="cofactor">
    <cofactor evidence="7">
        <name>Mg(2+)</name>
        <dbReference type="ChEBI" id="CHEBI:18420"/>
    </cofactor>
    <cofactor evidence="7">
        <name>Mn(2+)</name>
        <dbReference type="ChEBI" id="CHEBI:29035"/>
    </cofactor>
    <text evidence="7">Divalent metal cations. Prefers magnesium or manganese.</text>
</comment>
<evidence type="ECO:0000313" key="9">
    <source>
        <dbReference type="EMBL" id="CAB3980794.1"/>
    </source>
</evidence>
<feature type="binding site" evidence="6">
    <location>
        <position position="181"/>
    </location>
    <ligand>
        <name>(S)-malate</name>
        <dbReference type="ChEBI" id="CHEBI:15589"/>
    </ligand>
</feature>
<dbReference type="SUPFAM" id="SSF51735">
    <property type="entry name" value="NAD(P)-binding Rossmann-fold domains"/>
    <property type="match status" value="1"/>
</dbReference>
<dbReference type="InterPro" id="IPR012302">
    <property type="entry name" value="Malic_NAD-bd"/>
</dbReference>
<comment type="caution">
    <text evidence="9">The sequence shown here is derived from an EMBL/GenBank/DDBJ whole genome shotgun (WGS) entry which is preliminary data.</text>
</comment>
<dbReference type="GO" id="GO:0005739">
    <property type="term" value="C:mitochondrion"/>
    <property type="evidence" value="ECO:0007669"/>
    <property type="project" value="TreeGrafter"/>
</dbReference>
<reference evidence="9" key="1">
    <citation type="submission" date="2020-04" db="EMBL/GenBank/DDBJ databases">
        <authorList>
            <person name="Alioto T."/>
            <person name="Alioto T."/>
            <person name="Gomez Garrido J."/>
        </authorList>
    </citation>
    <scope>NUCLEOTIDE SEQUENCE</scope>
    <source>
        <strain evidence="9">A484AB</strain>
    </source>
</reference>
<dbReference type="OrthoDB" id="5365701at2759"/>
<dbReference type="GO" id="GO:0006108">
    <property type="term" value="P:malate metabolic process"/>
    <property type="evidence" value="ECO:0007669"/>
    <property type="project" value="TreeGrafter"/>
</dbReference>
<keyword evidence="3 7" id="KW-0479">Metal-binding</keyword>
<dbReference type="InterPro" id="IPR012301">
    <property type="entry name" value="Malic_N_dom"/>
</dbReference>
<protein>
    <recommendedName>
        <fullName evidence="8">Malic enzyme</fullName>
    </recommendedName>
</protein>
<dbReference type="PANTHER" id="PTHR23406:SF90">
    <property type="entry name" value="MALIC ENZYME-RELATED"/>
    <property type="match status" value="1"/>
</dbReference>
<dbReference type="SUPFAM" id="SSF53223">
    <property type="entry name" value="Aminoacid dehydrogenase-like, N-terminal domain"/>
    <property type="match status" value="1"/>
</dbReference>
<evidence type="ECO:0000256" key="3">
    <source>
        <dbReference type="ARBA" id="ARBA00022723"/>
    </source>
</evidence>
<evidence type="ECO:0000313" key="10">
    <source>
        <dbReference type="Proteomes" id="UP001152795"/>
    </source>
</evidence>
<dbReference type="Proteomes" id="UP001152795">
    <property type="component" value="Unassembled WGS sequence"/>
</dbReference>
<dbReference type="FunFam" id="3.40.50.10380:FF:000004">
    <property type="entry name" value="Malic enzyme"/>
    <property type="match status" value="1"/>
</dbReference>
<evidence type="ECO:0000256" key="4">
    <source>
        <dbReference type="ARBA" id="ARBA00023002"/>
    </source>
</evidence>
<dbReference type="Pfam" id="PF00390">
    <property type="entry name" value="malic"/>
    <property type="match status" value="1"/>
</dbReference>
<evidence type="ECO:0000256" key="1">
    <source>
        <dbReference type="ARBA" id="ARBA00001936"/>
    </source>
</evidence>
<evidence type="ECO:0000256" key="2">
    <source>
        <dbReference type="ARBA" id="ARBA00008785"/>
    </source>
</evidence>
<dbReference type="SMART" id="SM01274">
    <property type="entry name" value="malic"/>
    <property type="match status" value="1"/>
</dbReference>
<accession>A0A6S7FLU6</accession>
<evidence type="ECO:0000256" key="6">
    <source>
        <dbReference type="PIRSR" id="PIRSR000106-2"/>
    </source>
</evidence>
<dbReference type="Gene3D" id="3.40.50.720">
    <property type="entry name" value="NAD(P)-binding Rossmann-like Domain"/>
    <property type="match status" value="1"/>
</dbReference>
<keyword evidence="4 8" id="KW-0560">Oxidoreductase</keyword>
<dbReference type="InterPro" id="IPR046346">
    <property type="entry name" value="Aminoacid_DH-like_N_sf"/>
</dbReference>
<feature type="active site" description="Proton acceptor" evidence="5">
    <location>
        <position position="199"/>
    </location>
</feature>
<dbReference type="Pfam" id="PF03949">
    <property type="entry name" value="Malic_M"/>
    <property type="match status" value="1"/>
</dbReference>
<dbReference type="PIRSF" id="PIRSF000106">
    <property type="entry name" value="ME"/>
    <property type="match status" value="1"/>
</dbReference>
<dbReference type="InterPro" id="IPR001891">
    <property type="entry name" value="Malic_OxRdtase"/>
</dbReference>
<gene>
    <name evidence="9" type="ORF">PACLA_8A021414</name>
</gene>
<dbReference type="InterPro" id="IPR037062">
    <property type="entry name" value="Malic_N_dom_sf"/>
</dbReference>
<dbReference type="PROSITE" id="PS00331">
    <property type="entry name" value="MALIC_ENZYMES"/>
    <property type="match status" value="1"/>
</dbReference>